<sequence>MELKKINDTYEDRNCSVVAQMSVPTSLQWCVRQSGPCAQRTLQTYRCLYRQAFKTQSDIRRRVNDCETVEIFASLFRSAEGEPLNTALKLLEKLDCKRTLENNKLKMWE</sequence>
<keyword evidence="2" id="KW-1185">Reference proteome</keyword>
<evidence type="ECO:0000313" key="1">
    <source>
        <dbReference type="EMBL" id="KAK8762905.1"/>
    </source>
</evidence>
<reference evidence="1 2" key="1">
    <citation type="journal article" date="2023" name="Arcadia Sci">
        <title>De novo assembly of a long-read Amblyomma americanum tick genome.</title>
        <authorList>
            <person name="Chou S."/>
            <person name="Poskanzer K.E."/>
            <person name="Rollins M."/>
            <person name="Thuy-Boun P.S."/>
        </authorList>
    </citation>
    <scope>NUCLEOTIDE SEQUENCE [LARGE SCALE GENOMIC DNA]</scope>
    <source>
        <strain evidence="1">F_SG_1</strain>
        <tissue evidence="1">Salivary glands</tissue>
    </source>
</reference>
<evidence type="ECO:0000313" key="2">
    <source>
        <dbReference type="Proteomes" id="UP001321473"/>
    </source>
</evidence>
<protein>
    <submittedName>
        <fullName evidence="1">Uncharacterized protein</fullName>
    </submittedName>
</protein>
<organism evidence="1 2">
    <name type="scientific">Amblyomma americanum</name>
    <name type="common">Lone star tick</name>
    <dbReference type="NCBI Taxonomy" id="6943"/>
    <lineage>
        <taxon>Eukaryota</taxon>
        <taxon>Metazoa</taxon>
        <taxon>Ecdysozoa</taxon>
        <taxon>Arthropoda</taxon>
        <taxon>Chelicerata</taxon>
        <taxon>Arachnida</taxon>
        <taxon>Acari</taxon>
        <taxon>Parasitiformes</taxon>
        <taxon>Ixodida</taxon>
        <taxon>Ixodoidea</taxon>
        <taxon>Ixodidae</taxon>
        <taxon>Amblyomminae</taxon>
        <taxon>Amblyomma</taxon>
    </lineage>
</organism>
<dbReference type="EMBL" id="JARKHS020029704">
    <property type="protein sequence ID" value="KAK8762905.1"/>
    <property type="molecule type" value="Genomic_DNA"/>
</dbReference>
<proteinExistence type="predicted"/>
<name>A0AAQ4DKB5_AMBAM</name>
<accession>A0AAQ4DKB5</accession>
<comment type="caution">
    <text evidence="1">The sequence shown here is derived from an EMBL/GenBank/DDBJ whole genome shotgun (WGS) entry which is preliminary data.</text>
</comment>
<dbReference type="Proteomes" id="UP001321473">
    <property type="component" value="Unassembled WGS sequence"/>
</dbReference>
<dbReference type="AlphaFoldDB" id="A0AAQ4DKB5"/>
<gene>
    <name evidence="1" type="ORF">V5799_034482</name>
</gene>